<dbReference type="CDD" id="cd07377">
    <property type="entry name" value="WHTH_GntR"/>
    <property type="match status" value="1"/>
</dbReference>
<keyword evidence="1" id="KW-0805">Transcription regulation</keyword>
<dbReference type="PANTHER" id="PTHR44846">
    <property type="entry name" value="MANNOSYL-D-GLYCERATE TRANSPORT/METABOLISM SYSTEM REPRESSOR MNGR-RELATED"/>
    <property type="match status" value="1"/>
</dbReference>
<comment type="caution">
    <text evidence="6">The sequence shown here is derived from an EMBL/GenBank/DDBJ whole genome shotgun (WGS) entry which is preliminary data.</text>
</comment>
<dbReference type="Proteomes" id="UP001434419">
    <property type="component" value="Unassembled WGS sequence"/>
</dbReference>
<evidence type="ECO:0000259" key="5">
    <source>
        <dbReference type="PROSITE" id="PS50949"/>
    </source>
</evidence>
<evidence type="ECO:0000256" key="4">
    <source>
        <dbReference type="NCBIfam" id="TIGR02404"/>
    </source>
</evidence>
<name>A0ABV2B7E3_9LACO</name>
<dbReference type="NCBIfam" id="TIGR02404">
    <property type="entry name" value="trehalos_R_Bsub"/>
    <property type="match status" value="1"/>
</dbReference>
<dbReference type="PRINTS" id="PR00035">
    <property type="entry name" value="HTHGNTR"/>
</dbReference>
<dbReference type="EMBL" id="JBETVU010000012">
    <property type="protein sequence ID" value="MES5149169.1"/>
    <property type="molecule type" value="Genomic_DNA"/>
</dbReference>
<dbReference type="Gene3D" id="1.10.10.10">
    <property type="entry name" value="Winged helix-like DNA-binding domain superfamily/Winged helix DNA-binding domain"/>
    <property type="match status" value="1"/>
</dbReference>
<dbReference type="Pfam" id="PF00392">
    <property type="entry name" value="GntR"/>
    <property type="match status" value="1"/>
</dbReference>
<keyword evidence="2" id="KW-0238">DNA-binding</keyword>
<protein>
    <recommendedName>
        <fullName evidence="4">Trehalose operon repressor</fullName>
    </recommendedName>
</protein>
<keyword evidence="3" id="KW-0804">Transcription</keyword>
<dbReference type="InterPro" id="IPR036390">
    <property type="entry name" value="WH_DNA-bd_sf"/>
</dbReference>
<dbReference type="InterPro" id="IPR050679">
    <property type="entry name" value="Bact_HTH_transcr_reg"/>
</dbReference>
<evidence type="ECO:0000256" key="1">
    <source>
        <dbReference type="ARBA" id="ARBA00023015"/>
    </source>
</evidence>
<keyword evidence="7" id="KW-1185">Reference proteome</keyword>
<dbReference type="Gene3D" id="3.40.1410.10">
    <property type="entry name" value="Chorismate lyase-like"/>
    <property type="match status" value="1"/>
</dbReference>
<feature type="domain" description="HTH gntR-type" evidence="5">
    <location>
        <begin position="14"/>
        <end position="82"/>
    </location>
</feature>
<organism evidence="6 7">
    <name type="scientific">Lactobacillus crispatus</name>
    <dbReference type="NCBI Taxonomy" id="47770"/>
    <lineage>
        <taxon>Bacteria</taxon>
        <taxon>Bacillati</taxon>
        <taxon>Bacillota</taxon>
        <taxon>Bacilli</taxon>
        <taxon>Lactobacillales</taxon>
        <taxon>Lactobacillaceae</taxon>
        <taxon>Lactobacillus</taxon>
    </lineage>
</organism>
<dbReference type="InterPro" id="IPR028978">
    <property type="entry name" value="Chorismate_lyase_/UTRA_dom_sf"/>
</dbReference>
<dbReference type="SUPFAM" id="SSF64288">
    <property type="entry name" value="Chorismate lyase-like"/>
    <property type="match status" value="1"/>
</dbReference>
<dbReference type="InterPro" id="IPR011663">
    <property type="entry name" value="UTRA"/>
</dbReference>
<evidence type="ECO:0000313" key="7">
    <source>
        <dbReference type="Proteomes" id="UP001434419"/>
    </source>
</evidence>
<dbReference type="SUPFAM" id="SSF46785">
    <property type="entry name" value="Winged helix' DNA-binding domain"/>
    <property type="match status" value="1"/>
</dbReference>
<dbReference type="Pfam" id="PF07702">
    <property type="entry name" value="UTRA"/>
    <property type="match status" value="1"/>
</dbReference>
<dbReference type="InterPro" id="IPR012770">
    <property type="entry name" value="TreR"/>
</dbReference>
<dbReference type="RefSeq" id="WP_005719594.1">
    <property type="nucleotide sequence ID" value="NZ_CP114552.1"/>
</dbReference>
<evidence type="ECO:0000313" key="6">
    <source>
        <dbReference type="EMBL" id="MES5149169.1"/>
    </source>
</evidence>
<evidence type="ECO:0000256" key="3">
    <source>
        <dbReference type="ARBA" id="ARBA00023163"/>
    </source>
</evidence>
<dbReference type="SMART" id="SM00866">
    <property type="entry name" value="UTRA"/>
    <property type="match status" value="1"/>
</dbReference>
<dbReference type="InterPro" id="IPR036388">
    <property type="entry name" value="WH-like_DNA-bd_sf"/>
</dbReference>
<reference evidence="6" key="1">
    <citation type="submission" date="2024-06" db="EMBL/GenBank/DDBJ databases">
        <title>Vaginal Lactobacillus fatty acid response mechanisms reveal a metabolite-targeted strategy for bacterial vaginosis treatment.</title>
        <authorList>
            <person name="Zhu M."/>
            <person name="Blainey P.C."/>
            <person name="Bloom S.M."/>
            <person name="Kwon D.S."/>
        </authorList>
    </citation>
    <scope>NUCLEOTIDE SEQUENCE</scope>
    <source>
        <strain evidence="6">194_F1_1</strain>
    </source>
</reference>
<accession>A0ABV2B7E3</accession>
<dbReference type="PROSITE" id="PS50949">
    <property type="entry name" value="HTH_GNTR"/>
    <property type="match status" value="1"/>
</dbReference>
<sequence length="252" mass="28785">MNMILRKDKVKMTKAKSELIAQDLASKIKHQQFKEGERLPSENQLTELYGASRETVRKALQQLTSLGLIQKIKGKGSIVLNLEKFSFPISGISSFAELNKSLGMNAKTKLLNDEMVDDLPAIFKKFFPEQKKHAGIYVERLRMINDEPEVLDCDFLFNPPITELPSEEAEKSIYNYLENKLGLDISYATKAITVEEIDADLQEKLQLDSKEAVLVASHNFLADTTLFQLTLSFHNPKKFKFIDFARRQKIKL</sequence>
<proteinExistence type="predicted"/>
<dbReference type="PANTHER" id="PTHR44846:SF12">
    <property type="entry name" value="HTH-TYPE TRANSCRIPTIONAL REGULATOR TRER"/>
    <property type="match status" value="1"/>
</dbReference>
<gene>
    <name evidence="6" type="primary">treR</name>
    <name evidence="6" type="ORF">ABVC42_04405</name>
</gene>
<dbReference type="SMART" id="SM00345">
    <property type="entry name" value="HTH_GNTR"/>
    <property type="match status" value="1"/>
</dbReference>
<evidence type="ECO:0000256" key="2">
    <source>
        <dbReference type="ARBA" id="ARBA00023125"/>
    </source>
</evidence>
<dbReference type="InterPro" id="IPR000524">
    <property type="entry name" value="Tscrpt_reg_HTH_GntR"/>
</dbReference>